<proteinExistence type="inferred from homology"/>
<evidence type="ECO:0000313" key="3">
    <source>
        <dbReference type="EMBL" id="KAJ8599642.1"/>
    </source>
</evidence>
<dbReference type="PANTHER" id="PTHR10281:SF4">
    <property type="entry name" value="NEUFERRICIN"/>
    <property type="match status" value="1"/>
</dbReference>
<organism evidence="3 4">
    <name type="scientific">Chrysophaeum taylorii</name>
    <dbReference type="NCBI Taxonomy" id="2483200"/>
    <lineage>
        <taxon>Eukaryota</taxon>
        <taxon>Sar</taxon>
        <taxon>Stramenopiles</taxon>
        <taxon>Ochrophyta</taxon>
        <taxon>Pelagophyceae</taxon>
        <taxon>Pelagomonadales</taxon>
        <taxon>Pelagomonadaceae</taxon>
        <taxon>Chrysophaeum</taxon>
    </lineage>
</organism>
<dbReference type="InterPro" id="IPR050577">
    <property type="entry name" value="MAPR/NEUFC/NENF-like"/>
</dbReference>
<name>A0AAD7U7E1_9STRA</name>
<dbReference type="Gene3D" id="3.10.120.10">
    <property type="entry name" value="Cytochrome b5-like heme/steroid binding domain"/>
    <property type="match status" value="1"/>
</dbReference>
<dbReference type="AlphaFoldDB" id="A0AAD7U7E1"/>
<dbReference type="InterPro" id="IPR036400">
    <property type="entry name" value="Cyt_B5-like_heme/steroid_sf"/>
</dbReference>
<evidence type="ECO:0000259" key="2">
    <source>
        <dbReference type="SMART" id="SM01117"/>
    </source>
</evidence>
<reference evidence="3" key="1">
    <citation type="submission" date="2023-01" db="EMBL/GenBank/DDBJ databases">
        <title>Metagenome sequencing of chrysophaentin producing Chrysophaeum taylorii.</title>
        <authorList>
            <person name="Davison J."/>
            <person name="Bewley C."/>
        </authorList>
    </citation>
    <scope>NUCLEOTIDE SEQUENCE</scope>
    <source>
        <strain evidence="3">NIES-1699</strain>
    </source>
</reference>
<comment type="caution">
    <text evidence="3">The sequence shown here is derived from an EMBL/GenBank/DDBJ whole genome shotgun (WGS) entry which is preliminary data.</text>
</comment>
<comment type="similarity">
    <text evidence="1">Belongs to the cytochrome b5 family. MAPR subfamily.</text>
</comment>
<dbReference type="PANTHER" id="PTHR10281">
    <property type="entry name" value="MEMBRANE-ASSOCIATED PROGESTERONE RECEPTOR COMPONENT-RELATED"/>
    <property type="match status" value="1"/>
</dbReference>
<dbReference type="Pfam" id="PF00173">
    <property type="entry name" value="Cyt-b5"/>
    <property type="match status" value="1"/>
</dbReference>
<dbReference type="InterPro" id="IPR001199">
    <property type="entry name" value="Cyt_B5-like_heme/steroid-bd"/>
</dbReference>
<gene>
    <name evidence="3" type="ORF">CTAYLR_005424</name>
</gene>
<evidence type="ECO:0000313" key="4">
    <source>
        <dbReference type="Proteomes" id="UP001230188"/>
    </source>
</evidence>
<dbReference type="SUPFAM" id="SSF55856">
    <property type="entry name" value="Cytochrome b5-like heme/steroid binding domain"/>
    <property type="match status" value="1"/>
</dbReference>
<feature type="domain" description="Cytochrome b5 heme-binding" evidence="2">
    <location>
        <begin position="26"/>
        <end position="121"/>
    </location>
</feature>
<dbReference type="GO" id="GO:0012505">
    <property type="term" value="C:endomembrane system"/>
    <property type="evidence" value="ECO:0007669"/>
    <property type="project" value="TreeGrafter"/>
</dbReference>
<accession>A0AAD7U7E1</accession>
<evidence type="ECO:0000256" key="1">
    <source>
        <dbReference type="ARBA" id="ARBA00038357"/>
    </source>
</evidence>
<protein>
    <recommendedName>
        <fullName evidence="2">Cytochrome b5 heme-binding domain-containing protein</fullName>
    </recommendedName>
</protein>
<dbReference type="Proteomes" id="UP001230188">
    <property type="component" value="Unassembled WGS sequence"/>
</dbReference>
<keyword evidence="4" id="KW-1185">Reference proteome</keyword>
<dbReference type="GO" id="GO:0016020">
    <property type="term" value="C:membrane"/>
    <property type="evidence" value="ECO:0007669"/>
    <property type="project" value="TreeGrafter"/>
</dbReference>
<dbReference type="SMART" id="SM01117">
    <property type="entry name" value="Cyt-b5"/>
    <property type="match status" value="1"/>
</dbReference>
<dbReference type="EMBL" id="JAQMWT010000551">
    <property type="protein sequence ID" value="KAJ8599642.1"/>
    <property type="molecule type" value="Genomic_DNA"/>
</dbReference>
<sequence length="224" mass="25328">MFVRSSGVVVVVVAAVAYYARRERVFARSELAAFDGVERKEIYMAIMGKVFDVTTGSKFYAKGKSYAFYAGTDGSLSFVTGDFKNNITDNVSSLTPTELYNLLTWVNGTYYSKYIYKGKLEGYFYDRRGHPTPEMRSIEQLVAQEREDMKKREHDEVMYPKCSARRSRTEHRVWCADPLVPRRRSVFGGKERCACVALDQASAAAADFGPYPDCPPSNSSCNRI</sequence>